<gene>
    <name evidence="1" type="ORF">NQ318_004354</name>
</gene>
<accession>A0AAV8YT69</accession>
<protein>
    <submittedName>
        <fullName evidence="1">Uncharacterized protein</fullName>
    </submittedName>
</protein>
<evidence type="ECO:0000313" key="1">
    <source>
        <dbReference type="EMBL" id="KAJ8954050.1"/>
    </source>
</evidence>
<dbReference type="Proteomes" id="UP001162162">
    <property type="component" value="Unassembled WGS sequence"/>
</dbReference>
<reference evidence="1" key="1">
    <citation type="journal article" date="2023" name="Insect Mol. Biol.">
        <title>Genome sequencing provides insights into the evolution of gene families encoding plant cell wall-degrading enzymes in longhorned beetles.</title>
        <authorList>
            <person name="Shin N.R."/>
            <person name="Okamura Y."/>
            <person name="Kirsch R."/>
            <person name="Pauchet Y."/>
        </authorList>
    </citation>
    <scope>NUCLEOTIDE SEQUENCE</scope>
    <source>
        <strain evidence="1">AMC_N1</strain>
    </source>
</reference>
<dbReference type="AlphaFoldDB" id="A0AAV8YT69"/>
<evidence type="ECO:0000313" key="2">
    <source>
        <dbReference type="Proteomes" id="UP001162162"/>
    </source>
</evidence>
<comment type="caution">
    <text evidence="1">The sequence shown here is derived from an EMBL/GenBank/DDBJ whole genome shotgun (WGS) entry which is preliminary data.</text>
</comment>
<organism evidence="1 2">
    <name type="scientific">Aromia moschata</name>
    <dbReference type="NCBI Taxonomy" id="1265417"/>
    <lineage>
        <taxon>Eukaryota</taxon>
        <taxon>Metazoa</taxon>
        <taxon>Ecdysozoa</taxon>
        <taxon>Arthropoda</taxon>
        <taxon>Hexapoda</taxon>
        <taxon>Insecta</taxon>
        <taxon>Pterygota</taxon>
        <taxon>Neoptera</taxon>
        <taxon>Endopterygota</taxon>
        <taxon>Coleoptera</taxon>
        <taxon>Polyphaga</taxon>
        <taxon>Cucujiformia</taxon>
        <taxon>Chrysomeloidea</taxon>
        <taxon>Cerambycidae</taxon>
        <taxon>Cerambycinae</taxon>
        <taxon>Callichromatini</taxon>
        <taxon>Aromia</taxon>
    </lineage>
</organism>
<name>A0AAV8YT69_9CUCU</name>
<sequence>MGVETDAVPYGLLQLWVIALKVVYPSQTPLERYEASTSSIIKIMEWILHSSLKIIPQHAEKLK</sequence>
<feature type="non-terminal residue" evidence="1">
    <location>
        <position position="63"/>
    </location>
</feature>
<proteinExistence type="predicted"/>
<dbReference type="EMBL" id="JAPWTK010000051">
    <property type="protein sequence ID" value="KAJ8954050.1"/>
    <property type="molecule type" value="Genomic_DNA"/>
</dbReference>
<keyword evidence="2" id="KW-1185">Reference proteome</keyword>